<feature type="region of interest" description="Disordered" evidence="1">
    <location>
        <begin position="130"/>
        <end position="222"/>
    </location>
</feature>
<reference evidence="2 3" key="1">
    <citation type="journal article" date="2018" name="Evol. Lett.">
        <title>Horizontal gene cluster transfer increased hallucinogenic mushroom diversity.</title>
        <authorList>
            <person name="Reynolds H.T."/>
            <person name="Vijayakumar V."/>
            <person name="Gluck-Thaler E."/>
            <person name="Korotkin H.B."/>
            <person name="Matheny P.B."/>
            <person name="Slot J.C."/>
        </authorList>
    </citation>
    <scope>NUCLEOTIDE SEQUENCE [LARGE SCALE GENOMIC DNA]</scope>
    <source>
        <strain evidence="2 3">SRW20</strain>
    </source>
</reference>
<accession>A0A409VTG4</accession>
<evidence type="ECO:0000313" key="2">
    <source>
        <dbReference type="EMBL" id="PPQ69562.1"/>
    </source>
</evidence>
<dbReference type="AlphaFoldDB" id="A0A409VTG4"/>
<feature type="region of interest" description="Disordered" evidence="1">
    <location>
        <begin position="394"/>
        <end position="446"/>
    </location>
</feature>
<dbReference type="Proteomes" id="UP000284706">
    <property type="component" value="Unassembled WGS sequence"/>
</dbReference>
<sequence>MVKGLDSIPSGACQAPEGQTRQSLTSYLLSSLPQRDSNRYLLDYINGQQQLVLQGWAASPGNTVFLRSSDECATVTALNLPTANEHAGNASIDIAEHLVAGTPVLKARTNGLNKAMRGGIHLDLLIPPSEKLVDDTPRDQVDVPSVSEPTPKRNDRLRGNQKDRREFGKKKTKTSDENVHSDHEQADRLEERRQRKRQKKTIMSPHVAKEKERKQRLKEKKVPSAQVDFALMHGFSATNVGKNRLTLDPLRPVGVFKKGKASKKIASKDGVKQGSGAFYFSESKLLNSGRVSPAGRSEHSSVVQPAIPIDYSLAIRSTAESQGPSQLPLRAKGGEPELVQLQQPRTPYNPEDSIIWDIEKESVATFKSDTGSDADRATVLVRLPSKIYANVLSPKLLDEPPDPSCKLDPGLRDGSHEPTADLADDTLGSSSSSSVTPSQSASQVRREAIAPSLKLTTTSVAQKPVENLHACQRESDVSQHSPPALNILRNGEDEFHLLKEETDPAVHSPFFQMCIQSDIRPSLTACTDLFPGLVASDEITNYYSVDKEFPVCSGILDHSDWYTGFGAASDEFSFHSDEQIGLFDAWQGEDPCIVEGNYELTAVDSRLYGSDFDPSGCLLSQDSIGCSACSLQGASVHPCSHKLESSVLDIGQDIQDQPSALDYSE</sequence>
<feature type="compositionally biased region" description="Basic and acidic residues" evidence="1">
    <location>
        <begin position="409"/>
        <end position="419"/>
    </location>
</feature>
<keyword evidence="3" id="KW-1185">Reference proteome</keyword>
<feature type="compositionally biased region" description="Basic and acidic residues" evidence="1">
    <location>
        <begin position="150"/>
        <end position="166"/>
    </location>
</feature>
<feature type="compositionally biased region" description="Basic and acidic residues" evidence="1">
    <location>
        <begin position="173"/>
        <end position="193"/>
    </location>
</feature>
<feature type="non-terminal residue" evidence="2">
    <location>
        <position position="665"/>
    </location>
</feature>
<proteinExistence type="predicted"/>
<evidence type="ECO:0000256" key="1">
    <source>
        <dbReference type="SAM" id="MobiDB-lite"/>
    </source>
</evidence>
<dbReference type="STRING" id="231916.A0A409VTG4"/>
<protein>
    <submittedName>
        <fullName evidence="2">Uncharacterized protein</fullName>
    </submittedName>
</protein>
<gene>
    <name evidence="2" type="ORF">CVT26_001564</name>
</gene>
<dbReference type="EMBL" id="NHYE01005569">
    <property type="protein sequence ID" value="PPQ69562.1"/>
    <property type="molecule type" value="Genomic_DNA"/>
</dbReference>
<evidence type="ECO:0000313" key="3">
    <source>
        <dbReference type="Proteomes" id="UP000284706"/>
    </source>
</evidence>
<dbReference type="OrthoDB" id="2537141at2759"/>
<feature type="compositionally biased region" description="Low complexity" evidence="1">
    <location>
        <begin position="429"/>
        <end position="442"/>
    </location>
</feature>
<feature type="compositionally biased region" description="Basic and acidic residues" evidence="1">
    <location>
        <begin position="131"/>
        <end position="141"/>
    </location>
</feature>
<organism evidence="2 3">
    <name type="scientific">Gymnopilus dilepis</name>
    <dbReference type="NCBI Taxonomy" id="231916"/>
    <lineage>
        <taxon>Eukaryota</taxon>
        <taxon>Fungi</taxon>
        <taxon>Dikarya</taxon>
        <taxon>Basidiomycota</taxon>
        <taxon>Agaricomycotina</taxon>
        <taxon>Agaricomycetes</taxon>
        <taxon>Agaricomycetidae</taxon>
        <taxon>Agaricales</taxon>
        <taxon>Agaricineae</taxon>
        <taxon>Hymenogastraceae</taxon>
        <taxon>Gymnopilus</taxon>
    </lineage>
</organism>
<name>A0A409VTG4_9AGAR</name>
<comment type="caution">
    <text evidence="2">The sequence shown here is derived from an EMBL/GenBank/DDBJ whole genome shotgun (WGS) entry which is preliminary data.</text>
</comment>
<dbReference type="InParanoid" id="A0A409VTG4"/>